<dbReference type="SMART" id="SM00829">
    <property type="entry name" value="PKS_ER"/>
    <property type="match status" value="1"/>
</dbReference>
<gene>
    <name evidence="7" type="ORF">NPA36_08470</name>
</gene>
<evidence type="ECO:0000256" key="3">
    <source>
        <dbReference type="ARBA" id="ARBA00022490"/>
    </source>
</evidence>
<organism evidence="7 8">
    <name type="scientific">Granulicatella seriolae</name>
    <dbReference type="NCBI Taxonomy" id="2967226"/>
    <lineage>
        <taxon>Bacteria</taxon>
        <taxon>Bacillati</taxon>
        <taxon>Bacillota</taxon>
        <taxon>Bacilli</taxon>
        <taxon>Lactobacillales</taxon>
        <taxon>Carnobacteriaceae</taxon>
        <taxon>Granulicatella</taxon>
    </lineage>
</organism>
<evidence type="ECO:0000259" key="6">
    <source>
        <dbReference type="SMART" id="SM00829"/>
    </source>
</evidence>
<reference evidence="7" key="3">
    <citation type="journal article" date="2023" name="Microbiol. Resour. Announc.">
        <title>Draft Genome Sequence of Granulicatella sp. Strain S8, Isolated from a Marine Fish, Seriola quinqueradiata.</title>
        <authorList>
            <person name="Lee M."/>
            <person name="Farooq A."/>
            <person name="Jeong J.B."/>
            <person name="Jung M.Y."/>
        </authorList>
    </citation>
    <scope>NUCLEOTIDE SEQUENCE</scope>
    <source>
        <strain evidence="7">S8</strain>
    </source>
</reference>
<dbReference type="SUPFAM" id="SSF51735">
    <property type="entry name" value="NAD(P)-binding Rossmann-fold domains"/>
    <property type="match status" value="1"/>
</dbReference>
<dbReference type="InterPro" id="IPR020843">
    <property type="entry name" value="ER"/>
</dbReference>
<evidence type="ECO:0000256" key="1">
    <source>
        <dbReference type="ARBA" id="ARBA00004496"/>
    </source>
</evidence>
<dbReference type="RefSeq" id="WP_256945694.1">
    <property type="nucleotide sequence ID" value="NZ_JANHNZ010000009.1"/>
</dbReference>
<dbReference type="Gene3D" id="3.40.50.720">
    <property type="entry name" value="NAD(P)-binding Rossmann-like Domain"/>
    <property type="match status" value="1"/>
</dbReference>
<dbReference type="PROSITE" id="PS01162">
    <property type="entry name" value="QOR_ZETA_CRYSTAL"/>
    <property type="match status" value="1"/>
</dbReference>
<dbReference type="InterPro" id="IPR036291">
    <property type="entry name" value="NAD(P)-bd_dom_sf"/>
</dbReference>
<keyword evidence="4" id="KW-0521">NADP</keyword>
<dbReference type="CDD" id="cd05289">
    <property type="entry name" value="MDR_like_2"/>
    <property type="match status" value="1"/>
</dbReference>
<protein>
    <submittedName>
        <fullName evidence="7">NADP-dependent oxidoreductase</fullName>
    </submittedName>
</protein>
<dbReference type="EMBL" id="JANHNZ010000009">
    <property type="protein sequence ID" value="MCQ9210583.1"/>
    <property type="molecule type" value="Genomic_DNA"/>
</dbReference>
<dbReference type="InterPro" id="IPR002364">
    <property type="entry name" value="Quin_OxRdtase/zeta-crystal_CS"/>
</dbReference>
<dbReference type="PANTHER" id="PTHR44154">
    <property type="entry name" value="QUINONE OXIDOREDUCTASE"/>
    <property type="match status" value="1"/>
</dbReference>
<evidence type="ECO:0000256" key="2">
    <source>
        <dbReference type="ARBA" id="ARBA00011881"/>
    </source>
</evidence>
<evidence type="ECO:0000313" key="7">
    <source>
        <dbReference type="EMBL" id="MCQ9210583.1"/>
    </source>
</evidence>
<evidence type="ECO:0000313" key="8">
    <source>
        <dbReference type="Proteomes" id="UP001059480"/>
    </source>
</evidence>
<dbReference type="Pfam" id="PF08240">
    <property type="entry name" value="ADH_N"/>
    <property type="match status" value="1"/>
</dbReference>
<reference evidence="7" key="2">
    <citation type="journal article" date="2023" name="Curr. Microbiol.">
        <title>Granulicatella seriolae sp. nov., a Novel Facultative Anaerobe Isolated from Yellowtail Marine Fish.</title>
        <authorList>
            <person name="Lee M."/>
            <person name="Choi Y.J."/>
            <person name="Farooq A."/>
            <person name="Jeong J.B."/>
            <person name="Jung M.Y."/>
        </authorList>
    </citation>
    <scope>NUCLEOTIDE SEQUENCE</scope>
    <source>
        <strain evidence="7">S8</strain>
    </source>
</reference>
<dbReference type="InterPro" id="IPR013154">
    <property type="entry name" value="ADH-like_N"/>
</dbReference>
<dbReference type="Gene3D" id="3.90.180.10">
    <property type="entry name" value="Medium-chain alcohol dehydrogenases, catalytic domain"/>
    <property type="match status" value="1"/>
</dbReference>
<keyword evidence="3" id="KW-0963">Cytoplasm</keyword>
<proteinExistence type="predicted"/>
<evidence type="ECO:0000256" key="4">
    <source>
        <dbReference type="ARBA" id="ARBA00022857"/>
    </source>
</evidence>
<accession>A0ABT1WPW4</accession>
<comment type="subunit">
    <text evidence="2">Homotetramer.</text>
</comment>
<dbReference type="PANTHER" id="PTHR44154:SF1">
    <property type="entry name" value="QUINONE OXIDOREDUCTASE"/>
    <property type="match status" value="1"/>
</dbReference>
<dbReference type="InterPro" id="IPR051603">
    <property type="entry name" value="Zinc-ADH_QOR/CCCR"/>
</dbReference>
<evidence type="ECO:0000256" key="5">
    <source>
        <dbReference type="ARBA" id="ARBA00022884"/>
    </source>
</evidence>
<comment type="caution">
    <text evidence="7">The sequence shown here is derived from an EMBL/GenBank/DDBJ whole genome shotgun (WGS) entry which is preliminary data.</text>
</comment>
<name>A0ABT1WPW4_9LACT</name>
<keyword evidence="5" id="KW-0694">RNA-binding</keyword>
<feature type="domain" description="Enoyl reductase (ER)" evidence="6">
    <location>
        <begin position="12"/>
        <end position="188"/>
    </location>
</feature>
<dbReference type="SUPFAM" id="SSF50129">
    <property type="entry name" value="GroES-like"/>
    <property type="match status" value="1"/>
</dbReference>
<reference evidence="7" key="1">
    <citation type="submission" date="2022-07" db="EMBL/GenBank/DDBJ databases">
        <authorList>
            <person name="Jung M.-Y."/>
            <person name="Lee M."/>
        </authorList>
    </citation>
    <scope>NUCLEOTIDE SEQUENCE</scope>
    <source>
        <strain evidence="7">S8</strain>
    </source>
</reference>
<sequence length="188" mass="20158">MRTQAVILSNYGGPENFKDDVIDLPNVQEDEVLIKVKATSFNPADKWVRTGAMLDFYPMDCPIVLGWDFAGEIIEVGADSAEWAVGDSVFGRLHAQKFGSYAHHVIVNKKYLAKKPKNLDYPQAAALALIGTTAYQALFDHAGLQTGEVVLIHGGAGGVGNMAVQLAKYTGATVIATAGTSDLAKYKI</sequence>
<dbReference type="Proteomes" id="UP001059480">
    <property type="component" value="Unassembled WGS sequence"/>
</dbReference>
<comment type="subcellular location">
    <subcellularLocation>
        <location evidence="1">Cytoplasm</location>
    </subcellularLocation>
</comment>
<keyword evidence="8" id="KW-1185">Reference proteome</keyword>
<dbReference type="InterPro" id="IPR011032">
    <property type="entry name" value="GroES-like_sf"/>
</dbReference>